<accession>A0A099IAX1</accession>
<reference evidence="1 2" key="1">
    <citation type="submission" date="2014-08" db="EMBL/GenBank/DDBJ databases">
        <title>Clostridium innocuum, an unnegligible vancomycin-resistant pathogen causing extra-intestinal infections.</title>
        <authorList>
            <person name="Feng Y."/>
            <person name="Chiu C.-H."/>
        </authorList>
    </citation>
    <scope>NUCLEOTIDE SEQUENCE [LARGE SCALE GENOMIC DNA]</scope>
    <source>
        <strain evidence="1 2">AN88</strain>
    </source>
</reference>
<dbReference type="RefSeq" id="WP_009270431.1">
    <property type="nucleotide sequence ID" value="NZ_CP094942.1"/>
</dbReference>
<dbReference type="EMBL" id="JQIF01000023">
    <property type="protein sequence ID" value="KGJ54073.1"/>
    <property type="molecule type" value="Genomic_DNA"/>
</dbReference>
<evidence type="ECO:0000313" key="1">
    <source>
        <dbReference type="EMBL" id="KGJ54073.1"/>
    </source>
</evidence>
<organism evidence="1 2">
    <name type="scientific">Clostridium innocuum</name>
    <dbReference type="NCBI Taxonomy" id="1522"/>
    <lineage>
        <taxon>Bacteria</taxon>
        <taxon>Bacillati</taxon>
        <taxon>Bacillota</taxon>
        <taxon>Clostridia</taxon>
        <taxon>Eubacteriales</taxon>
        <taxon>Clostridiaceae</taxon>
        <taxon>Clostridium</taxon>
    </lineage>
</organism>
<name>A0A099IAX1_CLOIN</name>
<gene>
    <name evidence="1" type="ORF">CIAN88_05895</name>
</gene>
<evidence type="ECO:0000313" key="2">
    <source>
        <dbReference type="Proteomes" id="UP000030008"/>
    </source>
</evidence>
<proteinExistence type="predicted"/>
<dbReference type="Proteomes" id="UP000030008">
    <property type="component" value="Unassembled WGS sequence"/>
</dbReference>
<dbReference type="AlphaFoldDB" id="A0A099IAX1"/>
<comment type="caution">
    <text evidence="1">The sequence shown here is derived from an EMBL/GenBank/DDBJ whole genome shotgun (WGS) entry which is preliminary data.</text>
</comment>
<sequence>MRISLLSIEGKTYPLVFSLNAAEQIEDEYIPVTKMVDCLLEPEKFKKNSIRLVKDIVYIMICEGIQYCNRKEIKQQDGKELMLDIPNKESLYADIGYEDSGILTEAMYSTLVKSKKKESTTK</sequence>
<protein>
    <submittedName>
        <fullName evidence="1">Uncharacterized protein</fullName>
    </submittedName>
</protein>